<accession>A0A940WTQ7</accession>
<organism evidence="1 2">
    <name type="scientific">Halalkalibacter suaedae</name>
    <dbReference type="NCBI Taxonomy" id="2822140"/>
    <lineage>
        <taxon>Bacteria</taxon>
        <taxon>Bacillati</taxon>
        <taxon>Bacillota</taxon>
        <taxon>Bacilli</taxon>
        <taxon>Bacillales</taxon>
        <taxon>Bacillaceae</taxon>
        <taxon>Halalkalibacter</taxon>
    </lineage>
</organism>
<proteinExistence type="predicted"/>
<sequence>MKKKETEAEYANKKIDEFFNGDSKVKRLDLDPLVNNNNISLVVKDLDAEDDHL</sequence>
<evidence type="ECO:0000313" key="1">
    <source>
        <dbReference type="EMBL" id="MBP3951578.1"/>
    </source>
</evidence>
<name>A0A940WTQ7_9BACI</name>
<comment type="caution">
    <text evidence="1">The sequence shown here is derived from an EMBL/GenBank/DDBJ whole genome shotgun (WGS) entry which is preliminary data.</text>
</comment>
<gene>
    <name evidence="1" type="ORF">J7W16_10560</name>
</gene>
<keyword evidence="2" id="KW-1185">Reference proteome</keyword>
<reference evidence="1" key="1">
    <citation type="submission" date="2021-03" db="EMBL/GenBank/DDBJ databases">
        <title>Bacillus suaedae sp. nov., isolated from Suaeda aralocaspica.</title>
        <authorList>
            <person name="Lei R.F.R."/>
        </authorList>
    </citation>
    <scope>NUCLEOTIDE SEQUENCE</scope>
    <source>
        <strain evidence="1">YZJH907-2</strain>
    </source>
</reference>
<dbReference type="AlphaFoldDB" id="A0A940WTQ7"/>
<dbReference type="EMBL" id="JAGKSQ010000004">
    <property type="protein sequence ID" value="MBP3951578.1"/>
    <property type="molecule type" value="Genomic_DNA"/>
</dbReference>
<dbReference type="RefSeq" id="WP_210597283.1">
    <property type="nucleotide sequence ID" value="NZ_JAGKSQ010000004.1"/>
</dbReference>
<protein>
    <submittedName>
        <fullName evidence="1">Uncharacterized protein</fullName>
    </submittedName>
</protein>
<dbReference type="Proteomes" id="UP000678228">
    <property type="component" value="Unassembled WGS sequence"/>
</dbReference>
<evidence type="ECO:0000313" key="2">
    <source>
        <dbReference type="Proteomes" id="UP000678228"/>
    </source>
</evidence>